<dbReference type="Pfam" id="PF03861">
    <property type="entry name" value="ANTAR"/>
    <property type="match status" value="1"/>
</dbReference>
<evidence type="ECO:0000313" key="3">
    <source>
        <dbReference type="Proteomes" id="UP000198660"/>
    </source>
</evidence>
<evidence type="ECO:0000259" key="1">
    <source>
        <dbReference type="PROSITE" id="PS50921"/>
    </source>
</evidence>
<accession>A0A1I6UJ45</accession>
<feature type="domain" description="ANTAR" evidence="1">
    <location>
        <begin position="120"/>
        <end position="181"/>
    </location>
</feature>
<gene>
    <name evidence="2" type="ORF">SAMN05444972_1177</name>
</gene>
<sequence>MALTLLIVNNDHPCDHHLTNLYKELLPADQYHVESSSLDHCMRIPPHAHALILPTSIATSLTTKELRSLSHFPLLRYEEGPMREVFSKNHHAYDGLLFPEMSSTSIQITCLNAMNSYHLRKNLQQEIEKLTHQLEERRWVEQAKSILQEARNISEQEAYRFLRKRAMDERRRLPEVAVSLIQFHKMLEDPKEAEPIR</sequence>
<name>A0A1I6UJ45_9BACL</name>
<proteinExistence type="predicted"/>
<protein>
    <submittedName>
        <fullName evidence="2">ANTAR domain-containing protein</fullName>
    </submittedName>
</protein>
<evidence type="ECO:0000313" key="2">
    <source>
        <dbReference type="EMBL" id="SFT01448.1"/>
    </source>
</evidence>
<dbReference type="AlphaFoldDB" id="A0A1I6UJ45"/>
<dbReference type="InterPro" id="IPR005561">
    <property type="entry name" value="ANTAR"/>
</dbReference>
<dbReference type="InterPro" id="IPR011006">
    <property type="entry name" value="CheY-like_superfamily"/>
</dbReference>
<dbReference type="SMART" id="SM01012">
    <property type="entry name" value="ANTAR"/>
    <property type="match status" value="1"/>
</dbReference>
<dbReference type="PROSITE" id="PS50921">
    <property type="entry name" value="ANTAR"/>
    <property type="match status" value="1"/>
</dbReference>
<dbReference type="EMBL" id="FPAA01000017">
    <property type="protein sequence ID" value="SFT01448.1"/>
    <property type="molecule type" value="Genomic_DNA"/>
</dbReference>
<dbReference type="InterPro" id="IPR036388">
    <property type="entry name" value="WH-like_DNA-bd_sf"/>
</dbReference>
<keyword evidence="3" id="KW-1185">Reference proteome</keyword>
<reference evidence="3" key="1">
    <citation type="submission" date="2016-10" db="EMBL/GenBank/DDBJ databases">
        <authorList>
            <person name="Varghese N."/>
            <person name="Submissions S."/>
        </authorList>
    </citation>
    <scope>NUCLEOTIDE SEQUENCE [LARGE SCALE GENOMIC DNA]</scope>
    <source>
        <strain evidence="3">DSM 45789</strain>
    </source>
</reference>
<dbReference type="Gene3D" id="1.10.10.10">
    <property type="entry name" value="Winged helix-like DNA-binding domain superfamily/Winged helix DNA-binding domain"/>
    <property type="match status" value="1"/>
</dbReference>
<dbReference type="SUPFAM" id="SSF52172">
    <property type="entry name" value="CheY-like"/>
    <property type="match status" value="1"/>
</dbReference>
<dbReference type="RefSeq" id="WP_091839450.1">
    <property type="nucleotide sequence ID" value="NZ_FPAA01000017.1"/>
</dbReference>
<dbReference type="Proteomes" id="UP000198660">
    <property type="component" value="Unassembled WGS sequence"/>
</dbReference>
<dbReference type="GO" id="GO:0003723">
    <property type="term" value="F:RNA binding"/>
    <property type="evidence" value="ECO:0007669"/>
    <property type="project" value="InterPro"/>
</dbReference>
<organism evidence="2 3">
    <name type="scientific">Marininema halotolerans</name>
    <dbReference type="NCBI Taxonomy" id="1155944"/>
    <lineage>
        <taxon>Bacteria</taxon>
        <taxon>Bacillati</taxon>
        <taxon>Bacillota</taxon>
        <taxon>Bacilli</taxon>
        <taxon>Bacillales</taxon>
        <taxon>Thermoactinomycetaceae</taxon>
        <taxon>Marininema</taxon>
    </lineage>
</organism>
<dbReference type="OrthoDB" id="9795002at2"/>